<proteinExistence type="predicted"/>
<dbReference type="AlphaFoldDB" id="A0A8X8GGD5"/>
<comment type="caution">
    <text evidence="1">The sequence shown here is derived from an EMBL/GenBank/DDBJ whole genome shotgun (WGS) entry which is preliminary data.</text>
</comment>
<dbReference type="EMBL" id="JABBHS010000484">
    <property type="protein sequence ID" value="MBU2724645.1"/>
    <property type="molecule type" value="Genomic_DNA"/>
</dbReference>
<protein>
    <submittedName>
        <fullName evidence="1">Uncharacterized protein</fullName>
    </submittedName>
</protein>
<gene>
    <name evidence="1" type="ORF">HF568_15940</name>
</gene>
<evidence type="ECO:0000313" key="1">
    <source>
        <dbReference type="EMBL" id="MBU2724645.1"/>
    </source>
</evidence>
<name>A0A8X8GGD5_ACIFI</name>
<sequence length="59" mass="6667">MAATLAPTKTGVLACAATKFPPYFVLRNRAVLQHQNMTLLISFNNKIVTNDAIIWKRHR</sequence>
<evidence type="ECO:0000313" key="2">
    <source>
        <dbReference type="Proteomes" id="UP000887300"/>
    </source>
</evidence>
<organism evidence="1 2">
    <name type="scientific">Acidithiobacillus ferridurans</name>
    <dbReference type="NCBI Taxonomy" id="1232575"/>
    <lineage>
        <taxon>Bacteria</taxon>
        <taxon>Pseudomonadati</taxon>
        <taxon>Pseudomonadota</taxon>
        <taxon>Acidithiobacillia</taxon>
        <taxon>Acidithiobacillales</taxon>
        <taxon>Acidithiobacillaceae</taxon>
        <taxon>Acidithiobacillus</taxon>
    </lineage>
</organism>
<accession>A0A8X8GGD5</accession>
<reference evidence="1" key="1">
    <citation type="journal article" date="2021" name="ISME J.">
        <title>Genomic evolution of the class Acidithiobacillia: deep-branching Proteobacteria living in extreme acidic conditions.</title>
        <authorList>
            <person name="Moya-Beltran A."/>
            <person name="Beard S."/>
            <person name="Rojas-Villalobos C."/>
            <person name="Issotta F."/>
            <person name="Gallardo Y."/>
            <person name="Ulloa R."/>
            <person name="Giaveno A."/>
            <person name="Degli Esposti M."/>
            <person name="Johnson D.B."/>
            <person name="Quatrini R."/>
        </authorList>
    </citation>
    <scope>NUCLEOTIDE SEQUENCE</scope>
    <source>
        <strain evidence="1">DSM 583</strain>
    </source>
</reference>
<dbReference type="Proteomes" id="UP000887300">
    <property type="component" value="Unassembled WGS sequence"/>
</dbReference>